<feature type="repeat" description="TPR" evidence="4">
    <location>
        <begin position="70"/>
        <end position="103"/>
    </location>
</feature>
<feature type="region of interest" description="Disordered" evidence="5">
    <location>
        <begin position="360"/>
        <end position="386"/>
    </location>
</feature>
<feature type="signal peptide" evidence="6">
    <location>
        <begin position="1"/>
        <end position="27"/>
    </location>
</feature>
<evidence type="ECO:0000256" key="5">
    <source>
        <dbReference type="SAM" id="MobiDB-lite"/>
    </source>
</evidence>
<feature type="chain" id="PRO_5015668594" description="J domain-containing protein" evidence="6">
    <location>
        <begin position="28"/>
        <end position="409"/>
    </location>
</feature>
<reference evidence="8 9" key="1">
    <citation type="submission" date="2018-04" db="EMBL/GenBank/DDBJ databases">
        <title>The genome of golden apple snail Pomacea canaliculata provides insight into stress tolerance and invasive adaptation.</title>
        <authorList>
            <person name="Liu C."/>
            <person name="Liu B."/>
            <person name="Ren Y."/>
            <person name="Zhang Y."/>
            <person name="Wang H."/>
            <person name="Li S."/>
            <person name="Jiang F."/>
            <person name="Yin L."/>
            <person name="Zhang G."/>
            <person name="Qian W."/>
            <person name="Fan W."/>
        </authorList>
    </citation>
    <scope>NUCLEOTIDE SEQUENCE [LARGE SCALE GENOMIC DNA]</scope>
    <source>
        <strain evidence="8">SZHN2017</strain>
        <tissue evidence="8">Muscle</tissue>
    </source>
</reference>
<dbReference type="GO" id="GO:0034975">
    <property type="term" value="P:protein folding in endoplasmic reticulum"/>
    <property type="evidence" value="ECO:0007669"/>
    <property type="project" value="TreeGrafter"/>
</dbReference>
<dbReference type="EMBL" id="PZQS01000014">
    <property type="protein sequence ID" value="PVD19108.1"/>
    <property type="molecule type" value="Genomic_DNA"/>
</dbReference>
<keyword evidence="4" id="KW-0802">TPR repeat</keyword>
<dbReference type="AlphaFoldDB" id="A0A2T7ND58"/>
<evidence type="ECO:0000256" key="4">
    <source>
        <dbReference type="PROSITE-ProRule" id="PRU00339"/>
    </source>
</evidence>
<organism evidence="8 9">
    <name type="scientific">Pomacea canaliculata</name>
    <name type="common">Golden apple snail</name>
    <dbReference type="NCBI Taxonomy" id="400727"/>
    <lineage>
        <taxon>Eukaryota</taxon>
        <taxon>Metazoa</taxon>
        <taxon>Spiralia</taxon>
        <taxon>Lophotrochozoa</taxon>
        <taxon>Mollusca</taxon>
        <taxon>Gastropoda</taxon>
        <taxon>Caenogastropoda</taxon>
        <taxon>Architaenioglossa</taxon>
        <taxon>Ampullarioidea</taxon>
        <taxon>Ampullariidae</taxon>
        <taxon>Pomacea</taxon>
    </lineage>
</organism>
<dbReference type="PROSITE" id="PS50293">
    <property type="entry name" value="TPR_REGION"/>
    <property type="match status" value="1"/>
</dbReference>
<evidence type="ECO:0000259" key="7">
    <source>
        <dbReference type="PROSITE" id="PS50076"/>
    </source>
</evidence>
<feature type="domain" description="J" evidence="7">
    <location>
        <begin position="302"/>
        <end position="369"/>
    </location>
</feature>
<dbReference type="Pfam" id="PF13432">
    <property type="entry name" value="TPR_16"/>
    <property type="match status" value="1"/>
</dbReference>
<dbReference type="Proteomes" id="UP000245119">
    <property type="component" value="Linkage Group LG14"/>
</dbReference>
<dbReference type="STRING" id="400727.A0A2T7ND58"/>
<dbReference type="PANTHER" id="PTHR44140">
    <property type="entry name" value="LD25575P"/>
    <property type="match status" value="1"/>
</dbReference>
<feature type="repeat" description="TPR" evidence="4">
    <location>
        <begin position="36"/>
        <end position="69"/>
    </location>
</feature>
<keyword evidence="9" id="KW-1185">Reference proteome</keyword>
<name>A0A2T7ND58_POMCA</name>
<dbReference type="InterPro" id="IPR036869">
    <property type="entry name" value="J_dom_sf"/>
</dbReference>
<evidence type="ECO:0000313" key="9">
    <source>
        <dbReference type="Proteomes" id="UP000245119"/>
    </source>
</evidence>
<dbReference type="Gene3D" id="1.25.40.10">
    <property type="entry name" value="Tetratricopeptide repeat domain"/>
    <property type="match status" value="1"/>
</dbReference>
<dbReference type="InterPro" id="IPR001623">
    <property type="entry name" value="DnaJ_domain"/>
</dbReference>
<dbReference type="InterPro" id="IPR051727">
    <property type="entry name" value="DnaJ_C3_Co-chaperones"/>
</dbReference>
<dbReference type="SUPFAM" id="SSF48452">
    <property type="entry name" value="TPR-like"/>
    <property type="match status" value="1"/>
</dbReference>
<dbReference type="GO" id="GO:0051787">
    <property type="term" value="F:misfolded protein binding"/>
    <property type="evidence" value="ECO:0007669"/>
    <property type="project" value="TreeGrafter"/>
</dbReference>
<dbReference type="GO" id="GO:0051087">
    <property type="term" value="F:protein-folding chaperone binding"/>
    <property type="evidence" value="ECO:0007669"/>
    <property type="project" value="TreeGrafter"/>
</dbReference>
<comment type="caution">
    <text evidence="8">The sequence shown here is derived from an EMBL/GenBank/DDBJ whole genome shotgun (WGS) entry which is preliminary data.</text>
</comment>
<dbReference type="Pfam" id="PF00226">
    <property type="entry name" value="DnaJ"/>
    <property type="match status" value="1"/>
</dbReference>
<dbReference type="SMART" id="SM00271">
    <property type="entry name" value="DnaJ"/>
    <property type="match status" value="1"/>
</dbReference>
<dbReference type="CDD" id="cd06257">
    <property type="entry name" value="DnaJ"/>
    <property type="match status" value="1"/>
</dbReference>
<comment type="subcellular location">
    <subcellularLocation>
        <location evidence="1">Endoplasmic reticulum</location>
    </subcellularLocation>
</comment>
<dbReference type="PROSITE" id="PS50005">
    <property type="entry name" value="TPR"/>
    <property type="match status" value="3"/>
</dbReference>
<evidence type="ECO:0000256" key="6">
    <source>
        <dbReference type="SAM" id="SignalP"/>
    </source>
</evidence>
<dbReference type="Gene3D" id="1.10.287.110">
    <property type="entry name" value="DnaJ domain"/>
    <property type="match status" value="1"/>
</dbReference>
<dbReference type="SMART" id="SM00028">
    <property type="entry name" value="TPR"/>
    <property type="match status" value="3"/>
</dbReference>
<dbReference type="Pfam" id="PF13181">
    <property type="entry name" value="TPR_8"/>
    <property type="match status" value="1"/>
</dbReference>
<evidence type="ECO:0000313" key="8">
    <source>
        <dbReference type="EMBL" id="PVD19108.1"/>
    </source>
</evidence>
<proteinExistence type="predicted"/>
<protein>
    <recommendedName>
        <fullName evidence="7">J domain-containing protein</fullName>
    </recommendedName>
</protein>
<dbReference type="PROSITE" id="PS50076">
    <property type="entry name" value="DNAJ_2"/>
    <property type="match status" value="1"/>
</dbReference>
<sequence>MRLSFTADWSQAMRSLWLFLLTLDIYCFDDGDPKNYLTYFKRATVYLALGKPRSALPDLNKVLELRPEFTAARVQRGNILLKQGNLKEALEDFQEAVRQEPANVEALEKSNLIYPLQQEIDNAKLLFRSGHYGEVIEILGRVVEYCPWASELREMRADSYIAVGELFKATGELRTTVKLIPDNTKGYLRLSLLHYQMGEEEDSLLQIRECLKLDPDHKECFAHYKKVKKLAKQLSLANEMRNNGQYEECVEKSQQILQTESNIDSYTLSDYQRANEIDPDSRRVREGLSKVQKLQKQAKKRDYYKILGVKRTARKKEILKAYRKLAVLWHPDKHEGDDKEKAQKMFMDIAAAKEVLTDPEMRKRYDMGEDPLDPEQQQGGGGPHGHPFFFQGFNPFGSGGGFNFKFNFN</sequence>
<dbReference type="SUPFAM" id="SSF46565">
    <property type="entry name" value="Chaperone J-domain"/>
    <property type="match status" value="1"/>
</dbReference>
<evidence type="ECO:0000256" key="3">
    <source>
        <dbReference type="ARBA" id="ARBA00022824"/>
    </source>
</evidence>
<feature type="repeat" description="TPR" evidence="4">
    <location>
        <begin position="184"/>
        <end position="217"/>
    </location>
</feature>
<keyword evidence="3" id="KW-0256">Endoplasmic reticulum</keyword>
<dbReference type="InterPro" id="IPR019734">
    <property type="entry name" value="TPR_rpt"/>
</dbReference>
<evidence type="ECO:0000256" key="2">
    <source>
        <dbReference type="ARBA" id="ARBA00022729"/>
    </source>
</evidence>
<dbReference type="GO" id="GO:0005783">
    <property type="term" value="C:endoplasmic reticulum"/>
    <property type="evidence" value="ECO:0007669"/>
    <property type="project" value="UniProtKB-SubCell"/>
</dbReference>
<keyword evidence="2 6" id="KW-0732">Signal</keyword>
<dbReference type="InterPro" id="IPR011990">
    <property type="entry name" value="TPR-like_helical_dom_sf"/>
</dbReference>
<accession>A0A2T7ND58</accession>
<dbReference type="OrthoDB" id="1726119at2759"/>
<gene>
    <name evidence="8" type="ORF">C0Q70_21667</name>
</gene>
<dbReference type="PANTHER" id="PTHR44140:SF2">
    <property type="entry name" value="LD25575P"/>
    <property type="match status" value="1"/>
</dbReference>
<dbReference type="PRINTS" id="PR00625">
    <property type="entry name" value="JDOMAIN"/>
</dbReference>
<evidence type="ECO:0000256" key="1">
    <source>
        <dbReference type="ARBA" id="ARBA00004240"/>
    </source>
</evidence>